<feature type="transmembrane region" description="Helical" evidence="5">
    <location>
        <begin position="208"/>
        <end position="226"/>
    </location>
</feature>
<dbReference type="Pfam" id="PF12698">
    <property type="entry name" value="ABC2_membrane_3"/>
    <property type="match status" value="1"/>
</dbReference>
<proteinExistence type="predicted"/>
<feature type="transmembrane region" description="Helical" evidence="5">
    <location>
        <begin position="122"/>
        <end position="146"/>
    </location>
</feature>
<keyword evidence="2 5" id="KW-0812">Transmembrane</keyword>
<evidence type="ECO:0000256" key="3">
    <source>
        <dbReference type="ARBA" id="ARBA00022989"/>
    </source>
</evidence>
<comment type="caution">
    <text evidence="7">The sequence shown here is derived from an EMBL/GenBank/DDBJ whole genome shotgun (WGS) entry which is preliminary data.</text>
</comment>
<keyword evidence="3 5" id="KW-1133">Transmembrane helix</keyword>
<accession>A0A161QIS6</accession>
<evidence type="ECO:0000256" key="1">
    <source>
        <dbReference type="ARBA" id="ARBA00004141"/>
    </source>
</evidence>
<feature type="domain" description="ABC-2 type transporter transmembrane" evidence="6">
    <location>
        <begin position="54"/>
        <end position="222"/>
    </location>
</feature>
<reference evidence="7" key="1">
    <citation type="submission" date="2016-02" db="EMBL/GenBank/DDBJ databases">
        <title>Genome sequence of Bacillus trypoxylicola KCTC 13244(T).</title>
        <authorList>
            <person name="Jeong H."/>
            <person name="Park S.-H."/>
            <person name="Choi S.-K."/>
        </authorList>
    </citation>
    <scope>NUCLEOTIDE SEQUENCE [LARGE SCALE GENOMIC DNA]</scope>
    <source>
        <strain evidence="7">KCTC 13244</strain>
    </source>
</reference>
<evidence type="ECO:0000256" key="2">
    <source>
        <dbReference type="ARBA" id="ARBA00022692"/>
    </source>
</evidence>
<organism evidence="7 8">
    <name type="scientific">Alkalihalobacillus trypoxylicola</name>
    <dbReference type="NCBI Taxonomy" id="519424"/>
    <lineage>
        <taxon>Bacteria</taxon>
        <taxon>Bacillati</taxon>
        <taxon>Bacillota</taxon>
        <taxon>Bacilli</taxon>
        <taxon>Bacillales</taxon>
        <taxon>Bacillaceae</taxon>
        <taxon>Alkalihalobacillus</taxon>
    </lineage>
</organism>
<evidence type="ECO:0000313" key="8">
    <source>
        <dbReference type="Proteomes" id="UP000075806"/>
    </source>
</evidence>
<evidence type="ECO:0000313" key="7">
    <source>
        <dbReference type="EMBL" id="KYG29428.1"/>
    </source>
</evidence>
<feature type="transmembrane region" description="Helical" evidence="5">
    <location>
        <begin position="158"/>
        <end position="177"/>
    </location>
</feature>
<feature type="transmembrane region" description="Helical" evidence="5">
    <location>
        <begin position="21"/>
        <end position="38"/>
    </location>
</feature>
<dbReference type="EMBL" id="LTAO01000023">
    <property type="protein sequence ID" value="KYG29428.1"/>
    <property type="molecule type" value="Genomic_DNA"/>
</dbReference>
<dbReference type="AlphaFoldDB" id="A0A161QIS6"/>
<evidence type="ECO:0000256" key="5">
    <source>
        <dbReference type="SAM" id="Phobius"/>
    </source>
</evidence>
<dbReference type="GO" id="GO:0016020">
    <property type="term" value="C:membrane"/>
    <property type="evidence" value="ECO:0007669"/>
    <property type="project" value="UniProtKB-SubCell"/>
</dbReference>
<feature type="transmembrane region" description="Helical" evidence="5">
    <location>
        <begin position="91"/>
        <end position="116"/>
    </location>
</feature>
<keyword evidence="4 5" id="KW-0472">Membrane</keyword>
<protein>
    <submittedName>
        <fullName evidence="7">ABC transporter</fullName>
    </submittedName>
</protein>
<name>A0A161QIS6_9BACI</name>
<feature type="transmembrane region" description="Helical" evidence="5">
    <location>
        <begin position="50"/>
        <end position="70"/>
    </location>
</feature>
<evidence type="ECO:0000256" key="4">
    <source>
        <dbReference type="ARBA" id="ARBA00023136"/>
    </source>
</evidence>
<dbReference type="Proteomes" id="UP000075806">
    <property type="component" value="Unassembled WGS sequence"/>
</dbReference>
<dbReference type="GO" id="GO:0140359">
    <property type="term" value="F:ABC-type transporter activity"/>
    <property type="evidence" value="ECO:0007669"/>
    <property type="project" value="InterPro"/>
</dbReference>
<comment type="subcellular location">
    <subcellularLocation>
        <location evidence="1">Membrane</location>
        <topology evidence="1">Multi-pass membrane protein</topology>
    </subcellularLocation>
</comment>
<gene>
    <name evidence="7" type="ORF">AZF04_07855</name>
</gene>
<dbReference type="OrthoDB" id="3182222at2"/>
<dbReference type="InterPro" id="IPR013525">
    <property type="entry name" value="ABC2_TM"/>
</dbReference>
<dbReference type="STRING" id="519424.AZF04_07855"/>
<dbReference type="RefSeq" id="WP_061949229.1">
    <property type="nucleotide sequence ID" value="NZ_LTAO01000023.1"/>
</dbReference>
<evidence type="ECO:0000259" key="6">
    <source>
        <dbReference type="Pfam" id="PF12698"/>
    </source>
</evidence>
<keyword evidence="8" id="KW-1185">Reference proteome</keyword>
<sequence length="232" mass="25943">MISLKRIQTIFVKDYKDLMKNSYMLTTVIIPIFFAYMFSRGEIEDAALLALPITLSLVVVGSLIQAGMIAEEKEKNTLRGLLLSPLNTSEIFIGKSLVSVIVSILVVMICIFVSGFKIPEQWWFFVLGTGINLIFFISIGTILGLLSRTVMETSVLGSPVMLLLGTSSFFTQLFPIGNLNRILDFLPEPRFALLITALNEGTSVIEHLLILGLWAFVSIILCVIIFKRRRFD</sequence>
<dbReference type="PANTHER" id="PTHR43471:SF1">
    <property type="entry name" value="ABC TRANSPORTER PERMEASE PROTEIN NOSY-RELATED"/>
    <property type="match status" value="1"/>
</dbReference>
<dbReference type="PANTHER" id="PTHR43471">
    <property type="entry name" value="ABC TRANSPORTER PERMEASE"/>
    <property type="match status" value="1"/>
</dbReference>